<dbReference type="PROSITE" id="PS51257">
    <property type="entry name" value="PROKAR_LIPOPROTEIN"/>
    <property type="match status" value="1"/>
</dbReference>
<evidence type="ECO:0000256" key="6">
    <source>
        <dbReference type="ARBA" id="ARBA00023285"/>
    </source>
</evidence>
<protein>
    <submittedName>
        <fullName evidence="10">Glycosyl hydrolase protein</fullName>
    </submittedName>
</protein>
<dbReference type="PANTHER" id="PTHR46471">
    <property type="entry name" value="CHITIN DEACETYLASE"/>
    <property type="match status" value="1"/>
</dbReference>
<dbReference type="GO" id="GO:0016810">
    <property type="term" value="F:hydrolase activity, acting on carbon-nitrogen (but not peptide) bonds"/>
    <property type="evidence" value="ECO:0007669"/>
    <property type="project" value="InterPro"/>
</dbReference>
<feature type="region of interest" description="Disordered" evidence="7">
    <location>
        <begin position="179"/>
        <end position="207"/>
    </location>
</feature>
<evidence type="ECO:0000256" key="1">
    <source>
        <dbReference type="ARBA" id="ARBA00001941"/>
    </source>
</evidence>
<dbReference type="AlphaFoldDB" id="A0AAD5RI03"/>
<dbReference type="PANTHER" id="PTHR46471:SF6">
    <property type="entry name" value="GLYCOSYL HYDROLASE"/>
    <property type="match status" value="1"/>
</dbReference>
<keyword evidence="4 10" id="KW-0378">Hydrolase</keyword>
<evidence type="ECO:0000256" key="7">
    <source>
        <dbReference type="SAM" id="MobiDB-lite"/>
    </source>
</evidence>
<name>A0AAD5RI03_9PEZI</name>
<dbReference type="SUPFAM" id="SSF88713">
    <property type="entry name" value="Glycoside hydrolase/deacetylase"/>
    <property type="match status" value="1"/>
</dbReference>
<dbReference type="Gene3D" id="3.20.20.370">
    <property type="entry name" value="Glycoside hydrolase/deacetylase"/>
    <property type="match status" value="1"/>
</dbReference>
<dbReference type="InterPro" id="IPR008979">
    <property type="entry name" value="Galactose-bd-like_sf"/>
</dbReference>
<accession>A0AAD5RI03</accession>
<reference evidence="10" key="1">
    <citation type="submission" date="2022-07" db="EMBL/GenBank/DDBJ databases">
        <title>Draft genome sequence of Zalerion maritima ATCC 34329, a (micro)plastics degrading marine fungus.</title>
        <authorList>
            <person name="Paco A."/>
            <person name="Goncalves M.F.M."/>
            <person name="Rocha-Santos T.A.P."/>
            <person name="Alves A."/>
        </authorList>
    </citation>
    <scope>NUCLEOTIDE SEQUENCE</scope>
    <source>
        <strain evidence="10">ATCC 34329</strain>
    </source>
</reference>
<evidence type="ECO:0000256" key="4">
    <source>
        <dbReference type="ARBA" id="ARBA00022801"/>
    </source>
</evidence>
<feature type="chain" id="PRO_5042099993" evidence="8">
    <location>
        <begin position="24"/>
        <end position="773"/>
    </location>
</feature>
<evidence type="ECO:0000256" key="8">
    <source>
        <dbReference type="SAM" id="SignalP"/>
    </source>
</evidence>
<feature type="signal peptide" evidence="8">
    <location>
        <begin position="1"/>
        <end position="23"/>
    </location>
</feature>
<keyword evidence="3 8" id="KW-0732">Signal</keyword>
<evidence type="ECO:0000256" key="2">
    <source>
        <dbReference type="ARBA" id="ARBA00022723"/>
    </source>
</evidence>
<gene>
    <name evidence="10" type="ORF">MKZ38_008031</name>
</gene>
<dbReference type="SUPFAM" id="SSF49785">
    <property type="entry name" value="Galactose-binding domain-like"/>
    <property type="match status" value="1"/>
</dbReference>
<dbReference type="EMBL" id="JAKWBI020000541">
    <property type="protein sequence ID" value="KAJ2894008.1"/>
    <property type="molecule type" value="Genomic_DNA"/>
</dbReference>
<keyword evidence="2" id="KW-0479">Metal-binding</keyword>
<dbReference type="GO" id="GO:0005975">
    <property type="term" value="P:carbohydrate metabolic process"/>
    <property type="evidence" value="ECO:0007669"/>
    <property type="project" value="InterPro"/>
</dbReference>
<organism evidence="10 11">
    <name type="scientific">Zalerion maritima</name>
    <dbReference type="NCBI Taxonomy" id="339359"/>
    <lineage>
        <taxon>Eukaryota</taxon>
        <taxon>Fungi</taxon>
        <taxon>Dikarya</taxon>
        <taxon>Ascomycota</taxon>
        <taxon>Pezizomycotina</taxon>
        <taxon>Sordariomycetes</taxon>
        <taxon>Lulworthiomycetidae</taxon>
        <taxon>Lulworthiales</taxon>
        <taxon>Lulworthiaceae</taxon>
        <taxon>Zalerion</taxon>
    </lineage>
</organism>
<dbReference type="Proteomes" id="UP001201980">
    <property type="component" value="Unassembled WGS sequence"/>
</dbReference>
<evidence type="ECO:0000256" key="5">
    <source>
        <dbReference type="ARBA" id="ARBA00023277"/>
    </source>
</evidence>
<comment type="cofactor">
    <cofactor evidence="1">
        <name>Co(2+)</name>
        <dbReference type="ChEBI" id="CHEBI:48828"/>
    </cofactor>
</comment>
<evidence type="ECO:0000259" key="9">
    <source>
        <dbReference type="PROSITE" id="PS51677"/>
    </source>
</evidence>
<dbReference type="CDD" id="cd10917">
    <property type="entry name" value="CE4_NodB_like_6s_7s"/>
    <property type="match status" value="1"/>
</dbReference>
<evidence type="ECO:0000256" key="3">
    <source>
        <dbReference type="ARBA" id="ARBA00022729"/>
    </source>
</evidence>
<dbReference type="Pfam" id="PF01522">
    <property type="entry name" value="Polysacc_deac_1"/>
    <property type="match status" value="1"/>
</dbReference>
<dbReference type="InterPro" id="IPR011330">
    <property type="entry name" value="Glyco_hydro/deAcase_b/a-brl"/>
</dbReference>
<dbReference type="PROSITE" id="PS51677">
    <property type="entry name" value="NODB"/>
    <property type="match status" value="1"/>
</dbReference>
<comment type="caution">
    <text evidence="10">The sequence shown here is derived from an EMBL/GenBank/DDBJ whole genome shotgun (WGS) entry which is preliminary data.</text>
</comment>
<dbReference type="InterPro" id="IPR002509">
    <property type="entry name" value="NODB_dom"/>
</dbReference>
<keyword evidence="11" id="KW-1185">Reference proteome</keyword>
<keyword evidence="6" id="KW-0170">Cobalt</keyword>
<dbReference type="GO" id="GO:0046872">
    <property type="term" value="F:metal ion binding"/>
    <property type="evidence" value="ECO:0007669"/>
    <property type="project" value="UniProtKB-KW"/>
</dbReference>
<keyword evidence="5" id="KW-0119">Carbohydrate metabolism</keyword>
<proteinExistence type="predicted"/>
<feature type="domain" description="NodB homology" evidence="9">
    <location>
        <begin position="564"/>
        <end position="759"/>
    </location>
</feature>
<sequence length="773" mass="83447">MATPRGFSTRMVQLLAGAGIASAACSTTLLVDDFSSFSSNANSLGSWTSDDGSMTSISGSGSELTFVPGSGYFYETFSCTAADDEGYGGIRFDLSGPSGASTIVEIQTMSSCSASSYTSYYYQVTGITSSSSTITIPFSSWSGANSNAVTAIVWQDFSDTSGTYVLDNVAFSCAGSTAEESSSTATPTATETETETGEPTSTPTSTGDCEMLLIDDWMSQSRLTFLYYNAMLEPSSDDATMSSLTVEDNTLTMVPADTSSYFYSIFDCIQAEGIYDGISLRINAPAGSSFDVQITTVDSCSSGTESYHYVTVDTLGWTFDGTSQLYAIDFSVFSGMTANNLQSVLFTNLDSTVTLGPMAFYCAGGSVTEYIAEPITVTEPTATEPAPSGTATATVIDTFADEDANDLGFWHGYDEGMSVTYGSNQITIVADSADYSYYTQLSGSCKDMSGWTDSYLHVSYSGSNAFTIALQQHNSACDESIAPFPETWDSLEAKRYGSDSDIYIPVDHFNINMNRVVGFSFKGFYTTDATVISKVEIVKSVPSGWSVPTKLPSGNLIFSCSRANSFAFAIDDGVPELAQEVMEIIREEDIKVTFFTVGAPLLDEGTNLSTVYSAMLEDGHQVALHSYTHPPMEGLPTEGDIDWEYTMDIQATEATLSAAGFDEHATHYFRPPFGTEGARMRQRFCAVTGDDDAYIVNWSVDVEDWLWAETDTPEKQLEAFQRDVDKGGNLVVLHYLYPSTVSYLRQFIQIAKATGKDLMRVDQCMEDPNAPAL</sequence>
<evidence type="ECO:0000313" key="11">
    <source>
        <dbReference type="Proteomes" id="UP001201980"/>
    </source>
</evidence>
<evidence type="ECO:0000313" key="10">
    <source>
        <dbReference type="EMBL" id="KAJ2894008.1"/>
    </source>
</evidence>